<dbReference type="RefSeq" id="WP_264891821.1">
    <property type="nucleotide sequence ID" value="NZ_CP110257.1"/>
</dbReference>
<name>A0ABY6MQC5_9BURK</name>
<evidence type="ECO:0000313" key="9">
    <source>
        <dbReference type="Proteomes" id="UP001163266"/>
    </source>
</evidence>
<evidence type="ECO:0000259" key="7">
    <source>
        <dbReference type="PROSITE" id="PS51779"/>
    </source>
</evidence>
<dbReference type="InterPro" id="IPR000184">
    <property type="entry name" value="Bac_surfAg_D15"/>
</dbReference>
<keyword evidence="6" id="KW-0998">Cell outer membrane</keyword>
<dbReference type="EMBL" id="CP110257">
    <property type="protein sequence ID" value="UZD54252.1"/>
    <property type="molecule type" value="Genomic_DNA"/>
</dbReference>
<reference evidence="8" key="1">
    <citation type="submission" date="2022-10" db="EMBL/GenBank/DDBJ databases">
        <title>Complete genome sequence of Schlegelella aquatica LMG 23380.</title>
        <authorList>
            <person name="Musilova J."/>
            <person name="Kourilova X."/>
            <person name="Bezdicek M."/>
            <person name="Hermankova K."/>
            <person name="Obruca S."/>
            <person name="Sedlar K."/>
        </authorList>
    </citation>
    <scope>NUCLEOTIDE SEQUENCE</scope>
    <source>
        <strain evidence="8">LMG 23380</strain>
    </source>
</reference>
<evidence type="ECO:0000256" key="3">
    <source>
        <dbReference type="ARBA" id="ARBA00022692"/>
    </source>
</evidence>
<comment type="subcellular location">
    <subcellularLocation>
        <location evidence="1">Membrane</location>
    </subcellularLocation>
</comment>
<keyword evidence="5" id="KW-0472">Membrane</keyword>
<evidence type="ECO:0000256" key="1">
    <source>
        <dbReference type="ARBA" id="ARBA00004370"/>
    </source>
</evidence>
<keyword evidence="9" id="KW-1185">Reference proteome</keyword>
<protein>
    <submittedName>
        <fullName evidence="8">BamA/TamA family outer membrane protein</fullName>
    </submittedName>
</protein>
<dbReference type="PANTHER" id="PTHR12815:SF47">
    <property type="entry name" value="TRANSLOCATION AND ASSEMBLY MODULE SUBUNIT TAMA"/>
    <property type="match status" value="1"/>
</dbReference>
<accession>A0ABY6MQC5</accession>
<feature type="domain" description="POTRA" evidence="7">
    <location>
        <begin position="182"/>
        <end position="256"/>
    </location>
</feature>
<dbReference type="Pfam" id="PF07244">
    <property type="entry name" value="POTRA"/>
    <property type="match status" value="1"/>
</dbReference>
<keyword evidence="4" id="KW-0732">Signal</keyword>
<dbReference type="Gene3D" id="2.40.160.50">
    <property type="entry name" value="membrane protein fhac: a member of the omp85/tpsb transporter family"/>
    <property type="match status" value="1"/>
</dbReference>
<dbReference type="InterPro" id="IPR039910">
    <property type="entry name" value="D15-like"/>
</dbReference>
<keyword evidence="2" id="KW-1134">Transmembrane beta strand</keyword>
<dbReference type="PROSITE" id="PS51779">
    <property type="entry name" value="POTRA"/>
    <property type="match status" value="1"/>
</dbReference>
<dbReference type="Gene3D" id="3.10.20.310">
    <property type="entry name" value="membrane protein fhac"/>
    <property type="match status" value="2"/>
</dbReference>
<evidence type="ECO:0000256" key="2">
    <source>
        <dbReference type="ARBA" id="ARBA00022452"/>
    </source>
</evidence>
<keyword evidence="3" id="KW-0812">Transmembrane</keyword>
<organism evidence="8 9">
    <name type="scientific">Caldimonas aquatica</name>
    <dbReference type="NCBI Taxonomy" id="376175"/>
    <lineage>
        <taxon>Bacteria</taxon>
        <taxon>Pseudomonadati</taxon>
        <taxon>Pseudomonadota</taxon>
        <taxon>Betaproteobacteria</taxon>
        <taxon>Burkholderiales</taxon>
        <taxon>Sphaerotilaceae</taxon>
        <taxon>Caldimonas</taxon>
    </lineage>
</organism>
<gene>
    <name evidence="8" type="ORF">OMP39_11275</name>
</gene>
<proteinExistence type="predicted"/>
<evidence type="ECO:0000256" key="5">
    <source>
        <dbReference type="ARBA" id="ARBA00023136"/>
    </source>
</evidence>
<dbReference type="Proteomes" id="UP001163266">
    <property type="component" value="Chromosome"/>
</dbReference>
<sequence>MQYRLRVEAPSGLDDLLERHLDLARFRGQSDITELELGRLIAAAPAQARALLETEGYFAAQVQARREPSAPGEPAQVVVEVQPGPRASIGRLTLEIQGDLQDLAEGGDAHAASLTQTLKERWPLKPGTPFTQAAWTAAKNAFLGGLRADGYPAASYAGTVAQVDATTHQVRIFVVADSGPLFRVGPIRVEGVERTTEDAVRNLAPFDTGDIFTEKMLLDYQERLQRSGLYAGVAVELEGDPQQAQAAPVIVRVRENKLQSATVSVGFSTNTGPRAGVEYTHRRVFGFEWIATGRIKLARDQRDIGLDLLSYPKEDGYRNLFSLAAEMLDAGGARTDTQSVRYGRSQDTERISRLYYLEFNRTRLETASGQTTDRALWANYEWTWRRVDSIVFPTRGVVVQAQGGGGVTDDAQGDRGPFARAVLHAHTYWPLPGQRIGLLRGQVGQVFTRDGLRVPDSLLFRAGGDDSVRGYGYRTLGPVRDGAVVGGPVIATGTAELMWPISSRLRDWYGAVFVDAGHAARRWADWKPVVGYGAGVRWRSPIGPLRADIAYGDEVKRFRLHLSVGVTF</sequence>
<evidence type="ECO:0000256" key="6">
    <source>
        <dbReference type="ARBA" id="ARBA00023237"/>
    </source>
</evidence>
<dbReference type="InterPro" id="IPR010827">
    <property type="entry name" value="BamA/TamA_POTRA"/>
</dbReference>
<dbReference type="PANTHER" id="PTHR12815">
    <property type="entry name" value="SORTING AND ASSEMBLY MACHINERY SAMM50 PROTEIN FAMILY MEMBER"/>
    <property type="match status" value="1"/>
</dbReference>
<dbReference type="Pfam" id="PF01103">
    <property type="entry name" value="Omp85"/>
    <property type="match status" value="1"/>
</dbReference>
<evidence type="ECO:0000313" key="8">
    <source>
        <dbReference type="EMBL" id="UZD54252.1"/>
    </source>
</evidence>
<dbReference type="InterPro" id="IPR034746">
    <property type="entry name" value="POTRA"/>
</dbReference>
<evidence type="ECO:0000256" key="4">
    <source>
        <dbReference type="ARBA" id="ARBA00022729"/>
    </source>
</evidence>